<feature type="compositionally biased region" description="Gly residues" evidence="1">
    <location>
        <begin position="434"/>
        <end position="448"/>
    </location>
</feature>
<name>A0AAD7DGD6_9AGAR</name>
<protein>
    <submittedName>
        <fullName evidence="2">Uncharacterized protein</fullName>
    </submittedName>
</protein>
<evidence type="ECO:0000313" key="3">
    <source>
        <dbReference type="Proteomes" id="UP001215598"/>
    </source>
</evidence>
<accession>A0AAD7DGD6</accession>
<feature type="region of interest" description="Disordered" evidence="1">
    <location>
        <begin position="380"/>
        <end position="448"/>
    </location>
</feature>
<evidence type="ECO:0000313" key="2">
    <source>
        <dbReference type="EMBL" id="KAJ7688919.1"/>
    </source>
</evidence>
<reference evidence="2" key="1">
    <citation type="submission" date="2023-03" db="EMBL/GenBank/DDBJ databases">
        <title>Massive genome expansion in bonnet fungi (Mycena s.s.) driven by repeated elements and novel gene families across ecological guilds.</title>
        <authorList>
            <consortium name="Lawrence Berkeley National Laboratory"/>
            <person name="Harder C.B."/>
            <person name="Miyauchi S."/>
            <person name="Viragh M."/>
            <person name="Kuo A."/>
            <person name="Thoen E."/>
            <person name="Andreopoulos B."/>
            <person name="Lu D."/>
            <person name="Skrede I."/>
            <person name="Drula E."/>
            <person name="Henrissat B."/>
            <person name="Morin E."/>
            <person name="Kohler A."/>
            <person name="Barry K."/>
            <person name="LaButti K."/>
            <person name="Morin E."/>
            <person name="Salamov A."/>
            <person name="Lipzen A."/>
            <person name="Mereny Z."/>
            <person name="Hegedus B."/>
            <person name="Baldrian P."/>
            <person name="Stursova M."/>
            <person name="Weitz H."/>
            <person name="Taylor A."/>
            <person name="Grigoriev I.V."/>
            <person name="Nagy L.G."/>
            <person name="Martin F."/>
            <person name="Kauserud H."/>
        </authorList>
    </citation>
    <scope>NUCLEOTIDE SEQUENCE</scope>
    <source>
        <strain evidence="2">CBHHK182m</strain>
    </source>
</reference>
<dbReference type="EMBL" id="JARKIB010000921">
    <property type="protein sequence ID" value="KAJ7688919.1"/>
    <property type="molecule type" value="Genomic_DNA"/>
</dbReference>
<comment type="caution">
    <text evidence="2">The sequence shown here is derived from an EMBL/GenBank/DDBJ whole genome shotgun (WGS) entry which is preliminary data.</text>
</comment>
<keyword evidence="3" id="KW-1185">Reference proteome</keyword>
<gene>
    <name evidence="2" type="ORF">B0H16DRAFT_1752994</name>
</gene>
<feature type="region of interest" description="Disordered" evidence="1">
    <location>
        <begin position="81"/>
        <end position="157"/>
    </location>
</feature>
<dbReference type="Proteomes" id="UP001215598">
    <property type="component" value="Unassembled WGS sequence"/>
</dbReference>
<feature type="compositionally biased region" description="Low complexity" evidence="1">
    <location>
        <begin position="136"/>
        <end position="147"/>
    </location>
</feature>
<sequence>MFEYLRDFYGQNPLVLRPLGIQYLVHQQNSVQQRWLVLTTGDTTPLSCRGEYQGLPPASRTRNERRRRKKAGALALTVVPNAGGLHPKTGVPPSVTAADMDDPMPGPDDRQYGVSERSYLGDSPPPEGSNPDDPMSPAASLTSALDSASRRSPRLWAPGARMINGRWPTKADGRRTRMPPNDTRVSRFAGFIAPAGDRTSPDQVRFLAILIRGFSVFGLYERHIQRGQWVGDSLPLEHYPFECDGNLGMSQVFSWAHQHRLVPNSPDALAMFEYTNSECNRLENNTRPGDQQFAGMQPQAPADMLNWPDRLISDWRLLRHGPVRRGVSTTYPQLPGTPPRIIAPPAATPHTVAPLNPPPSANTTTLTIAALDIEMKPAEEGKIPENGTPEPGALITSNEQAPESGPMNVDDALLRATNVPLPEDGDDWESAYGEGTGGKTGNGDGAQK</sequence>
<organism evidence="2 3">
    <name type="scientific">Mycena metata</name>
    <dbReference type="NCBI Taxonomy" id="1033252"/>
    <lineage>
        <taxon>Eukaryota</taxon>
        <taxon>Fungi</taxon>
        <taxon>Dikarya</taxon>
        <taxon>Basidiomycota</taxon>
        <taxon>Agaricomycotina</taxon>
        <taxon>Agaricomycetes</taxon>
        <taxon>Agaricomycetidae</taxon>
        <taxon>Agaricales</taxon>
        <taxon>Marasmiineae</taxon>
        <taxon>Mycenaceae</taxon>
        <taxon>Mycena</taxon>
    </lineage>
</organism>
<evidence type="ECO:0000256" key="1">
    <source>
        <dbReference type="SAM" id="MobiDB-lite"/>
    </source>
</evidence>
<dbReference type="AlphaFoldDB" id="A0AAD7DGD6"/>
<proteinExistence type="predicted"/>